<dbReference type="RefSeq" id="WP_201687915.1">
    <property type="nucleotide sequence ID" value="NZ_JAEQND010000003.1"/>
</dbReference>
<feature type="region of interest" description="Disordered" evidence="1">
    <location>
        <begin position="1"/>
        <end position="23"/>
    </location>
</feature>
<evidence type="ECO:0000313" key="3">
    <source>
        <dbReference type="EMBL" id="MBL0424676.1"/>
    </source>
</evidence>
<proteinExistence type="predicted"/>
<dbReference type="Gene3D" id="2.40.10.220">
    <property type="entry name" value="predicted glycosyltransferase like domains"/>
    <property type="match status" value="1"/>
</dbReference>
<keyword evidence="4" id="KW-1185">Reference proteome</keyword>
<accession>A0ABS1JKH3</accession>
<sequence>MPEHGVTIPVPLRPRRERREAERFGATMPVSVDGAPATTRDISANGLSFLSERSYESGARVQVVIEYLLDGQQYPLRCEAEVVRSEPAEGGFRIGARLLPRPQLVPVSVANADTVQPAAGVPRPLRGAP</sequence>
<dbReference type="Pfam" id="PF07238">
    <property type="entry name" value="PilZ"/>
    <property type="match status" value="1"/>
</dbReference>
<dbReference type="EMBL" id="JAEQND010000003">
    <property type="protein sequence ID" value="MBL0424676.1"/>
    <property type="molecule type" value="Genomic_DNA"/>
</dbReference>
<organism evidence="3 4">
    <name type="scientific">Ramlibacter alkalitolerans</name>
    <dbReference type="NCBI Taxonomy" id="2039631"/>
    <lineage>
        <taxon>Bacteria</taxon>
        <taxon>Pseudomonadati</taxon>
        <taxon>Pseudomonadota</taxon>
        <taxon>Betaproteobacteria</taxon>
        <taxon>Burkholderiales</taxon>
        <taxon>Comamonadaceae</taxon>
        <taxon>Ramlibacter</taxon>
    </lineage>
</organism>
<gene>
    <name evidence="3" type="ORF">JI746_06100</name>
</gene>
<reference evidence="3 4" key="1">
    <citation type="journal article" date="2017" name="Int. J. Syst. Evol. Microbiol.">
        <title>Ramlibacter alkalitolerans sp. nov., alkali-tolerant bacterium isolated from soil of ginseng.</title>
        <authorList>
            <person name="Lee D.H."/>
            <person name="Cha C.J."/>
        </authorList>
    </citation>
    <scope>NUCLEOTIDE SEQUENCE [LARGE SCALE GENOMIC DNA]</scope>
    <source>
        <strain evidence="3 4">KACC 19305</strain>
    </source>
</reference>
<dbReference type="Proteomes" id="UP000622707">
    <property type="component" value="Unassembled WGS sequence"/>
</dbReference>
<name>A0ABS1JKH3_9BURK</name>
<protein>
    <submittedName>
        <fullName evidence="3">PilZ domain-containing protein</fullName>
    </submittedName>
</protein>
<dbReference type="SUPFAM" id="SSF141371">
    <property type="entry name" value="PilZ domain-like"/>
    <property type="match status" value="1"/>
</dbReference>
<evidence type="ECO:0000259" key="2">
    <source>
        <dbReference type="Pfam" id="PF07238"/>
    </source>
</evidence>
<evidence type="ECO:0000313" key="4">
    <source>
        <dbReference type="Proteomes" id="UP000622707"/>
    </source>
</evidence>
<evidence type="ECO:0000256" key="1">
    <source>
        <dbReference type="SAM" id="MobiDB-lite"/>
    </source>
</evidence>
<dbReference type="InterPro" id="IPR009875">
    <property type="entry name" value="PilZ_domain"/>
</dbReference>
<feature type="domain" description="PilZ" evidence="2">
    <location>
        <begin position="17"/>
        <end position="98"/>
    </location>
</feature>
<comment type="caution">
    <text evidence="3">The sequence shown here is derived from an EMBL/GenBank/DDBJ whole genome shotgun (WGS) entry which is preliminary data.</text>
</comment>